<comment type="caution">
    <text evidence="4">The sequence shown here is derived from an EMBL/GenBank/DDBJ whole genome shotgun (WGS) entry which is preliminary data.</text>
</comment>
<accession>A0AAN7B3N0</accession>
<dbReference type="EMBL" id="MU858146">
    <property type="protein sequence ID" value="KAK4211566.1"/>
    <property type="molecule type" value="Genomic_DNA"/>
</dbReference>
<evidence type="ECO:0000313" key="5">
    <source>
        <dbReference type="Proteomes" id="UP001301769"/>
    </source>
</evidence>
<gene>
    <name evidence="4" type="ORF">QBC37DRAFT_375920</name>
</gene>
<organism evidence="4 5">
    <name type="scientific">Rhypophila decipiens</name>
    <dbReference type="NCBI Taxonomy" id="261697"/>
    <lineage>
        <taxon>Eukaryota</taxon>
        <taxon>Fungi</taxon>
        <taxon>Dikarya</taxon>
        <taxon>Ascomycota</taxon>
        <taxon>Pezizomycotina</taxon>
        <taxon>Sordariomycetes</taxon>
        <taxon>Sordariomycetidae</taxon>
        <taxon>Sordariales</taxon>
        <taxon>Naviculisporaceae</taxon>
        <taxon>Rhypophila</taxon>
    </lineage>
</organism>
<dbReference type="GO" id="GO:0016301">
    <property type="term" value="F:kinase activity"/>
    <property type="evidence" value="ECO:0007669"/>
    <property type="project" value="UniProtKB-KW"/>
</dbReference>
<dbReference type="EC" id="2.7.1.172" evidence="1"/>
<dbReference type="PANTHER" id="PTHR12149:SF8">
    <property type="entry name" value="PROTEIN-RIBULOSAMINE 3-KINASE"/>
    <property type="match status" value="1"/>
</dbReference>
<reference evidence="4" key="2">
    <citation type="submission" date="2023-05" db="EMBL/GenBank/DDBJ databases">
        <authorList>
            <consortium name="Lawrence Berkeley National Laboratory"/>
            <person name="Steindorff A."/>
            <person name="Hensen N."/>
            <person name="Bonometti L."/>
            <person name="Westerberg I."/>
            <person name="Brannstrom I.O."/>
            <person name="Guillou S."/>
            <person name="Cros-Aarteil S."/>
            <person name="Calhoun S."/>
            <person name="Haridas S."/>
            <person name="Kuo A."/>
            <person name="Mondo S."/>
            <person name="Pangilinan J."/>
            <person name="Riley R."/>
            <person name="Labutti K."/>
            <person name="Andreopoulos B."/>
            <person name="Lipzen A."/>
            <person name="Chen C."/>
            <person name="Yanf M."/>
            <person name="Daum C."/>
            <person name="Ng V."/>
            <person name="Clum A."/>
            <person name="Ohm R."/>
            <person name="Martin F."/>
            <person name="Silar P."/>
            <person name="Natvig D."/>
            <person name="Lalanne C."/>
            <person name="Gautier V."/>
            <person name="Ament-Velasquez S.L."/>
            <person name="Kruys A."/>
            <person name="Hutchinson M.I."/>
            <person name="Powell A.J."/>
            <person name="Barry K."/>
            <person name="Miller A.N."/>
            <person name="Grigoriev I.V."/>
            <person name="Debuchy R."/>
            <person name="Gladieux P."/>
            <person name="Thoren M.H."/>
            <person name="Johannesson H."/>
        </authorList>
    </citation>
    <scope>NUCLEOTIDE SEQUENCE</scope>
    <source>
        <strain evidence="4">PSN293</strain>
    </source>
</reference>
<keyword evidence="5" id="KW-1185">Reference proteome</keyword>
<dbReference type="Gene3D" id="3.90.1200.10">
    <property type="match status" value="1"/>
</dbReference>
<evidence type="ECO:0000256" key="1">
    <source>
        <dbReference type="ARBA" id="ARBA00011961"/>
    </source>
</evidence>
<keyword evidence="4" id="KW-0418">Kinase</keyword>
<evidence type="ECO:0000256" key="3">
    <source>
        <dbReference type="SAM" id="MobiDB-lite"/>
    </source>
</evidence>
<protein>
    <recommendedName>
        <fullName evidence="1">protein-ribulosamine 3-kinase</fullName>
        <ecNumber evidence="1">2.7.1.172</ecNumber>
    </recommendedName>
</protein>
<dbReference type="InterPro" id="IPR011009">
    <property type="entry name" value="Kinase-like_dom_sf"/>
</dbReference>
<dbReference type="GO" id="GO:0102193">
    <property type="term" value="F:protein-ribulosamine 3-kinase activity"/>
    <property type="evidence" value="ECO:0007669"/>
    <property type="project" value="UniProtKB-EC"/>
</dbReference>
<sequence length="404" mass="46202">MSRPSSGDPNFGKRIRVDANVKERDRSPSEPFDEINWTDRSNYLATDIPGPKNAFHICKHYKTELWYSLATIDTATGDSGYRMLEADYESTVAMEEIIPSNTFRVIARGCYALEEPEKTYFLLFDYKELAKPQEVYPVRLGQAIARLHTKSRASDHYPPKNTALGGKEFGFDRQTCCHTFQQYHEWSLAWHEFVAKHTEKLLKSELSKWEEERRSDEHEQLCVALVERVIPRLLRPLETDGRTIDPVLVHGNLDYGGFNKDMSQEDNDGETIFHNGGVLWAHNEYDLGPFFALWTYDKRGEETFVGRVLAAYHQIIPKGWEARLRLYILRTFIHNSAVRAKDQNARDKMMDQIKLLVDEFGGDDTPQHEGDMSSSASSESSCDTCSPSSARASVVTEDLPSEAE</sequence>
<dbReference type="PANTHER" id="PTHR12149">
    <property type="entry name" value="FRUCTOSAMINE 3 KINASE-RELATED PROTEIN"/>
    <property type="match status" value="1"/>
</dbReference>
<name>A0AAN7B3N0_9PEZI</name>
<proteinExistence type="predicted"/>
<keyword evidence="4" id="KW-0808">Transferase</keyword>
<evidence type="ECO:0000313" key="4">
    <source>
        <dbReference type="EMBL" id="KAK4211566.1"/>
    </source>
</evidence>
<feature type="region of interest" description="Disordered" evidence="3">
    <location>
        <begin position="360"/>
        <end position="404"/>
    </location>
</feature>
<dbReference type="Pfam" id="PF03881">
    <property type="entry name" value="Fructosamin_kin"/>
    <property type="match status" value="1"/>
</dbReference>
<dbReference type="Proteomes" id="UP001301769">
    <property type="component" value="Unassembled WGS sequence"/>
</dbReference>
<comment type="catalytic activity">
    <reaction evidence="2">
        <text>N(6)-D-ribulosyl-L-lysyl-[protein] + ATP = N(6)-(3-O-phospho-D-ribulosyl)-L-lysyl-[protein] + ADP + H(+)</text>
        <dbReference type="Rhea" id="RHEA:48432"/>
        <dbReference type="Rhea" id="RHEA-COMP:12103"/>
        <dbReference type="Rhea" id="RHEA-COMP:12104"/>
        <dbReference type="ChEBI" id="CHEBI:15378"/>
        <dbReference type="ChEBI" id="CHEBI:30616"/>
        <dbReference type="ChEBI" id="CHEBI:90418"/>
        <dbReference type="ChEBI" id="CHEBI:90420"/>
        <dbReference type="ChEBI" id="CHEBI:456216"/>
        <dbReference type="EC" id="2.7.1.172"/>
    </reaction>
    <physiologicalReaction direction="left-to-right" evidence="2">
        <dbReference type="Rhea" id="RHEA:48433"/>
    </physiologicalReaction>
</comment>
<feature type="compositionally biased region" description="Low complexity" evidence="3">
    <location>
        <begin position="373"/>
        <end position="389"/>
    </location>
</feature>
<feature type="compositionally biased region" description="Basic and acidic residues" evidence="3">
    <location>
        <begin position="15"/>
        <end position="28"/>
    </location>
</feature>
<evidence type="ECO:0000256" key="2">
    <source>
        <dbReference type="ARBA" id="ARBA00048655"/>
    </source>
</evidence>
<dbReference type="SUPFAM" id="SSF56112">
    <property type="entry name" value="Protein kinase-like (PK-like)"/>
    <property type="match status" value="1"/>
</dbReference>
<feature type="region of interest" description="Disordered" evidence="3">
    <location>
        <begin position="1"/>
        <end position="32"/>
    </location>
</feature>
<dbReference type="InterPro" id="IPR016477">
    <property type="entry name" value="Fructo-/Ketosamine-3-kinase"/>
</dbReference>
<reference evidence="4" key="1">
    <citation type="journal article" date="2023" name="Mol. Phylogenet. Evol.">
        <title>Genome-scale phylogeny and comparative genomics of the fungal order Sordariales.</title>
        <authorList>
            <person name="Hensen N."/>
            <person name="Bonometti L."/>
            <person name="Westerberg I."/>
            <person name="Brannstrom I.O."/>
            <person name="Guillou S."/>
            <person name="Cros-Aarteil S."/>
            <person name="Calhoun S."/>
            <person name="Haridas S."/>
            <person name="Kuo A."/>
            <person name="Mondo S."/>
            <person name="Pangilinan J."/>
            <person name="Riley R."/>
            <person name="LaButti K."/>
            <person name="Andreopoulos B."/>
            <person name="Lipzen A."/>
            <person name="Chen C."/>
            <person name="Yan M."/>
            <person name="Daum C."/>
            <person name="Ng V."/>
            <person name="Clum A."/>
            <person name="Steindorff A."/>
            <person name="Ohm R.A."/>
            <person name="Martin F."/>
            <person name="Silar P."/>
            <person name="Natvig D.O."/>
            <person name="Lalanne C."/>
            <person name="Gautier V."/>
            <person name="Ament-Velasquez S.L."/>
            <person name="Kruys A."/>
            <person name="Hutchinson M.I."/>
            <person name="Powell A.J."/>
            <person name="Barry K."/>
            <person name="Miller A.N."/>
            <person name="Grigoriev I.V."/>
            <person name="Debuchy R."/>
            <person name="Gladieux P."/>
            <person name="Hiltunen Thoren M."/>
            <person name="Johannesson H."/>
        </authorList>
    </citation>
    <scope>NUCLEOTIDE SEQUENCE</scope>
    <source>
        <strain evidence="4">PSN293</strain>
    </source>
</reference>
<dbReference type="AlphaFoldDB" id="A0AAN7B3N0"/>